<protein>
    <recommendedName>
        <fullName evidence="2">K+ potassium transporter integral membrane domain-containing protein</fullName>
    </recommendedName>
</protein>
<evidence type="ECO:0000313" key="4">
    <source>
        <dbReference type="Proteomes" id="UP001279734"/>
    </source>
</evidence>
<keyword evidence="1" id="KW-0812">Transmembrane</keyword>
<evidence type="ECO:0000259" key="2">
    <source>
        <dbReference type="Pfam" id="PF02705"/>
    </source>
</evidence>
<dbReference type="InterPro" id="IPR053951">
    <property type="entry name" value="K_trans_N"/>
</dbReference>
<dbReference type="EMBL" id="BSYO01000002">
    <property type="protein sequence ID" value="GMH01370.1"/>
    <property type="molecule type" value="Genomic_DNA"/>
</dbReference>
<feature type="domain" description="K+ potassium transporter integral membrane" evidence="2">
    <location>
        <begin position="1"/>
        <end position="75"/>
    </location>
</feature>
<name>A0AAD3RZ23_NEPGR</name>
<dbReference type="Proteomes" id="UP001279734">
    <property type="component" value="Unassembled WGS sequence"/>
</dbReference>
<organism evidence="3 4">
    <name type="scientific">Nepenthes gracilis</name>
    <name type="common">Slender pitcher plant</name>
    <dbReference type="NCBI Taxonomy" id="150966"/>
    <lineage>
        <taxon>Eukaryota</taxon>
        <taxon>Viridiplantae</taxon>
        <taxon>Streptophyta</taxon>
        <taxon>Embryophyta</taxon>
        <taxon>Tracheophyta</taxon>
        <taxon>Spermatophyta</taxon>
        <taxon>Magnoliopsida</taxon>
        <taxon>eudicotyledons</taxon>
        <taxon>Gunneridae</taxon>
        <taxon>Pentapetalae</taxon>
        <taxon>Caryophyllales</taxon>
        <taxon>Nepenthaceae</taxon>
        <taxon>Nepenthes</taxon>
    </lineage>
</organism>
<keyword evidence="1" id="KW-0472">Membrane</keyword>
<evidence type="ECO:0000313" key="3">
    <source>
        <dbReference type="EMBL" id="GMH01370.1"/>
    </source>
</evidence>
<dbReference type="AlphaFoldDB" id="A0AAD3RZ23"/>
<keyword evidence="4" id="KW-1185">Reference proteome</keyword>
<gene>
    <name evidence="3" type="ORF">Nepgr_003209</name>
</gene>
<sequence>MGVVSGVLVTSPLYVYPSMPLKSPIELDCLGIHSLMFLALTLVGVKVVMVVVSNGVHRVAVEGCGGDFNVNAGWSGSSEWMQNMKVVDGYEGSRKWWSDH</sequence>
<keyword evidence="1" id="KW-1133">Transmembrane helix</keyword>
<comment type="caution">
    <text evidence="3">The sequence shown here is derived from an EMBL/GenBank/DDBJ whole genome shotgun (WGS) entry which is preliminary data.</text>
</comment>
<proteinExistence type="predicted"/>
<feature type="transmembrane region" description="Helical" evidence="1">
    <location>
        <begin position="30"/>
        <end position="52"/>
    </location>
</feature>
<dbReference type="Pfam" id="PF02705">
    <property type="entry name" value="K_trans"/>
    <property type="match status" value="1"/>
</dbReference>
<evidence type="ECO:0000256" key="1">
    <source>
        <dbReference type="SAM" id="Phobius"/>
    </source>
</evidence>
<accession>A0AAD3RZ23</accession>
<reference evidence="3" key="1">
    <citation type="submission" date="2023-05" db="EMBL/GenBank/DDBJ databases">
        <title>Nepenthes gracilis genome sequencing.</title>
        <authorList>
            <person name="Fukushima K."/>
        </authorList>
    </citation>
    <scope>NUCLEOTIDE SEQUENCE</scope>
    <source>
        <strain evidence="3">SING2019-196</strain>
    </source>
</reference>